<gene>
    <name evidence="2" type="ORF">GTP69_21485</name>
</gene>
<organism evidence="2 3">
    <name type="scientific">Duganella levis</name>
    <dbReference type="NCBI Taxonomy" id="2692169"/>
    <lineage>
        <taxon>Bacteria</taxon>
        <taxon>Pseudomonadati</taxon>
        <taxon>Pseudomonadota</taxon>
        <taxon>Betaproteobacteria</taxon>
        <taxon>Burkholderiales</taxon>
        <taxon>Oxalobacteraceae</taxon>
        <taxon>Telluria group</taxon>
        <taxon>Duganella</taxon>
    </lineage>
</organism>
<keyword evidence="1" id="KW-1133">Transmembrane helix</keyword>
<keyword evidence="1" id="KW-0812">Transmembrane</keyword>
<evidence type="ECO:0000313" key="3">
    <source>
        <dbReference type="Proteomes" id="UP000642144"/>
    </source>
</evidence>
<accession>A0ABW9W4X8</accession>
<feature type="transmembrane region" description="Helical" evidence="1">
    <location>
        <begin position="36"/>
        <end position="53"/>
    </location>
</feature>
<reference evidence="2 3" key="1">
    <citation type="submission" date="2019-12" db="EMBL/GenBank/DDBJ databases">
        <title>Novel species isolated from a subtropical stream in China.</title>
        <authorList>
            <person name="Lu H."/>
        </authorList>
    </citation>
    <scope>NUCLEOTIDE SEQUENCE [LARGE SCALE GENOMIC DNA]</scope>
    <source>
        <strain evidence="2 3">CY42W</strain>
    </source>
</reference>
<keyword evidence="1" id="KW-0472">Membrane</keyword>
<proteinExistence type="predicted"/>
<evidence type="ECO:0000256" key="1">
    <source>
        <dbReference type="SAM" id="Phobius"/>
    </source>
</evidence>
<sequence length="130" mass="13682">MQALEKWLARVLLLNSGLALAVSLGLLGAAAPTGDMLLHGVALLGFLAGVLSLRRSRFGLWGGVLYYSVQLISYFPHGDGPTLSVKAGVSLGVVLRFATATVVMNAFALVLLAATLAVLWWRRHPSAAAQ</sequence>
<feature type="transmembrane region" description="Helical" evidence="1">
    <location>
        <begin position="97"/>
        <end position="121"/>
    </location>
</feature>
<dbReference type="Proteomes" id="UP000642144">
    <property type="component" value="Unassembled WGS sequence"/>
</dbReference>
<dbReference type="RefSeq" id="WP_161056762.1">
    <property type="nucleotide sequence ID" value="NZ_WWCT01000019.1"/>
</dbReference>
<protein>
    <submittedName>
        <fullName evidence="2">Uncharacterized protein</fullName>
    </submittedName>
</protein>
<evidence type="ECO:0000313" key="2">
    <source>
        <dbReference type="EMBL" id="MYN28981.1"/>
    </source>
</evidence>
<comment type="caution">
    <text evidence="2">The sequence shown here is derived from an EMBL/GenBank/DDBJ whole genome shotgun (WGS) entry which is preliminary data.</text>
</comment>
<name>A0ABW9W4X8_9BURK</name>
<feature type="transmembrane region" description="Helical" evidence="1">
    <location>
        <begin position="7"/>
        <end position="30"/>
    </location>
</feature>
<feature type="transmembrane region" description="Helical" evidence="1">
    <location>
        <begin position="60"/>
        <end position="77"/>
    </location>
</feature>
<keyword evidence="3" id="KW-1185">Reference proteome</keyword>
<dbReference type="EMBL" id="WWCT01000019">
    <property type="protein sequence ID" value="MYN28981.1"/>
    <property type="molecule type" value="Genomic_DNA"/>
</dbReference>